<dbReference type="RefSeq" id="WP_307689516.1">
    <property type="nucleotide sequence ID" value="NZ_JAUSRO010000005.1"/>
</dbReference>
<name>A0ABT9S5R3_9BURK</name>
<feature type="transmembrane region" description="Helical" evidence="7">
    <location>
        <begin position="28"/>
        <end position="52"/>
    </location>
</feature>
<keyword evidence="3" id="KW-1003">Cell membrane</keyword>
<feature type="transmembrane region" description="Helical" evidence="7">
    <location>
        <begin position="73"/>
        <end position="95"/>
    </location>
</feature>
<comment type="subcellular location">
    <subcellularLocation>
        <location evidence="1">Cell membrane</location>
        <topology evidence="1">Multi-pass membrane protein</topology>
    </subcellularLocation>
</comment>
<dbReference type="Pfam" id="PF07690">
    <property type="entry name" value="MFS_1"/>
    <property type="match status" value="2"/>
</dbReference>
<evidence type="ECO:0000256" key="1">
    <source>
        <dbReference type="ARBA" id="ARBA00004651"/>
    </source>
</evidence>
<feature type="transmembrane region" description="Helical" evidence="7">
    <location>
        <begin position="159"/>
        <end position="177"/>
    </location>
</feature>
<dbReference type="Proteomes" id="UP001226867">
    <property type="component" value="Unassembled WGS sequence"/>
</dbReference>
<proteinExistence type="predicted"/>
<gene>
    <name evidence="8" type="ORF">J2W36_001950</name>
</gene>
<keyword evidence="5 7" id="KW-1133">Transmembrane helix</keyword>
<dbReference type="Gene3D" id="1.20.1250.20">
    <property type="entry name" value="MFS general substrate transporter like domains"/>
    <property type="match status" value="2"/>
</dbReference>
<evidence type="ECO:0000313" key="9">
    <source>
        <dbReference type="Proteomes" id="UP001226867"/>
    </source>
</evidence>
<evidence type="ECO:0000256" key="2">
    <source>
        <dbReference type="ARBA" id="ARBA00022448"/>
    </source>
</evidence>
<feature type="transmembrane region" description="Helical" evidence="7">
    <location>
        <begin position="132"/>
        <end position="153"/>
    </location>
</feature>
<evidence type="ECO:0000256" key="6">
    <source>
        <dbReference type="ARBA" id="ARBA00023136"/>
    </source>
</evidence>
<organism evidence="8 9">
    <name type="scientific">Variovorax ginsengisoli</name>
    <dbReference type="NCBI Taxonomy" id="363844"/>
    <lineage>
        <taxon>Bacteria</taxon>
        <taxon>Pseudomonadati</taxon>
        <taxon>Pseudomonadota</taxon>
        <taxon>Betaproteobacteria</taxon>
        <taxon>Burkholderiales</taxon>
        <taxon>Comamonadaceae</taxon>
        <taxon>Variovorax</taxon>
    </lineage>
</organism>
<dbReference type="SUPFAM" id="SSF103473">
    <property type="entry name" value="MFS general substrate transporter"/>
    <property type="match status" value="1"/>
</dbReference>
<sequence>MAADRDSRHAAIALGATLPGDTVLYLLLPMYGAAFGVTLAEAGMLLAANRLVRIAGYGYVARFYARHGDRPTCTLAVVAAAFCALGYATLSGFWALLPLRLVWGLCFAALNLSTQALATAEPRGAALRSGRSRAFIALGPVLALPAGAVLAQAAGPRPIFALLAIVALGGLFATRRLPSLPHPALGQSRPHPRRPNALDTWSFLEGFTLDGLFIIGLSFLGKDLLPGSAVVAAGVLLAMRYGAEIVLSPVGGRMAQRWGAERLLVVLSLITAVALLGFGAGWLWSCAAAIVVLRALQLPLLAPIVAHRHPGPGRVQALAARSVWRDIGAGTGPLVAGLVLPVVSSLWVYGVAALLLALAALACGRGAPRAAST</sequence>
<keyword evidence="2" id="KW-0813">Transport</keyword>
<dbReference type="PANTHER" id="PTHR23517">
    <property type="entry name" value="RESISTANCE PROTEIN MDTM, PUTATIVE-RELATED-RELATED"/>
    <property type="match status" value="1"/>
</dbReference>
<keyword evidence="9" id="KW-1185">Reference proteome</keyword>
<dbReference type="InterPro" id="IPR036259">
    <property type="entry name" value="MFS_trans_sf"/>
</dbReference>
<protein>
    <submittedName>
        <fullName evidence="8">MFS family permease</fullName>
    </submittedName>
</protein>
<keyword evidence="4 7" id="KW-0812">Transmembrane</keyword>
<accession>A0ABT9S5R3</accession>
<dbReference type="InterPro" id="IPR050171">
    <property type="entry name" value="MFS_Transporters"/>
</dbReference>
<reference evidence="8 9" key="1">
    <citation type="submission" date="2023-07" db="EMBL/GenBank/DDBJ databases">
        <title>Sorghum-associated microbial communities from plants grown in Nebraska, USA.</title>
        <authorList>
            <person name="Schachtman D."/>
        </authorList>
    </citation>
    <scope>NUCLEOTIDE SEQUENCE [LARGE SCALE GENOMIC DNA]</scope>
    <source>
        <strain evidence="8 9">DS1607</strain>
    </source>
</reference>
<evidence type="ECO:0000313" key="8">
    <source>
        <dbReference type="EMBL" id="MDP9899699.1"/>
    </source>
</evidence>
<evidence type="ECO:0000256" key="7">
    <source>
        <dbReference type="SAM" id="Phobius"/>
    </source>
</evidence>
<dbReference type="EMBL" id="JAUSRO010000005">
    <property type="protein sequence ID" value="MDP9899699.1"/>
    <property type="molecule type" value="Genomic_DNA"/>
</dbReference>
<feature type="transmembrane region" description="Helical" evidence="7">
    <location>
        <begin position="225"/>
        <end position="243"/>
    </location>
</feature>
<evidence type="ECO:0000256" key="3">
    <source>
        <dbReference type="ARBA" id="ARBA00022475"/>
    </source>
</evidence>
<keyword evidence="6 7" id="KW-0472">Membrane</keyword>
<feature type="transmembrane region" description="Helical" evidence="7">
    <location>
        <begin position="263"/>
        <end position="293"/>
    </location>
</feature>
<feature type="transmembrane region" description="Helical" evidence="7">
    <location>
        <begin position="346"/>
        <end position="364"/>
    </location>
</feature>
<evidence type="ECO:0000256" key="4">
    <source>
        <dbReference type="ARBA" id="ARBA00022692"/>
    </source>
</evidence>
<comment type="caution">
    <text evidence="8">The sequence shown here is derived from an EMBL/GenBank/DDBJ whole genome shotgun (WGS) entry which is preliminary data.</text>
</comment>
<dbReference type="InterPro" id="IPR011701">
    <property type="entry name" value="MFS"/>
</dbReference>
<evidence type="ECO:0000256" key="5">
    <source>
        <dbReference type="ARBA" id="ARBA00022989"/>
    </source>
</evidence>